<organism evidence="1 2">
    <name type="scientific">Tritrichomonas musculus</name>
    <dbReference type="NCBI Taxonomy" id="1915356"/>
    <lineage>
        <taxon>Eukaryota</taxon>
        <taxon>Metamonada</taxon>
        <taxon>Parabasalia</taxon>
        <taxon>Tritrichomonadida</taxon>
        <taxon>Tritrichomonadidae</taxon>
        <taxon>Tritrichomonas</taxon>
    </lineage>
</organism>
<evidence type="ECO:0000313" key="2">
    <source>
        <dbReference type="Proteomes" id="UP001470230"/>
    </source>
</evidence>
<comment type="caution">
    <text evidence="1">The sequence shown here is derived from an EMBL/GenBank/DDBJ whole genome shotgun (WGS) entry which is preliminary data.</text>
</comment>
<accession>A0ABR2HI36</accession>
<name>A0ABR2HI36_9EUKA</name>
<protein>
    <submittedName>
        <fullName evidence="1">Uncharacterized protein</fullName>
    </submittedName>
</protein>
<dbReference type="Proteomes" id="UP001470230">
    <property type="component" value="Unassembled WGS sequence"/>
</dbReference>
<proteinExistence type="predicted"/>
<sequence length="96" mass="11203">MTAYFIDNMYNELAPIHKNLKKTIDSAISGLRKEIKEPKAKIIAKLSCISPKDTAQHLEKQIIPTIKKNYLIKLMLYCWNQPLLRKNWLCFVQLEG</sequence>
<keyword evidence="2" id="KW-1185">Reference proteome</keyword>
<gene>
    <name evidence="1" type="ORF">M9Y10_018897</name>
</gene>
<reference evidence="1 2" key="1">
    <citation type="submission" date="2024-04" db="EMBL/GenBank/DDBJ databases">
        <title>Tritrichomonas musculus Genome.</title>
        <authorList>
            <person name="Alves-Ferreira E."/>
            <person name="Grigg M."/>
            <person name="Lorenzi H."/>
            <person name="Galac M."/>
        </authorList>
    </citation>
    <scope>NUCLEOTIDE SEQUENCE [LARGE SCALE GENOMIC DNA]</scope>
    <source>
        <strain evidence="1 2">EAF2021</strain>
    </source>
</reference>
<dbReference type="EMBL" id="JAPFFF010000027">
    <property type="protein sequence ID" value="KAK8847861.1"/>
    <property type="molecule type" value="Genomic_DNA"/>
</dbReference>
<evidence type="ECO:0000313" key="1">
    <source>
        <dbReference type="EMBL" id="KAK8847861.1"/>
    </source>
</evidence>